<proteinExistence type="predicted"/>
<dbReference type="Proteomes" id="UP000771736">
    <property type="component" value="Unassembled WGS sequence"/>
</dbReference>
<reference evidence="1" key="1">
    <citation type="submission" date="2020-04" db="EMBL/GenBank/DDBJ databases">
        <title>Deep metagenomics examines the oral microbiome during advanced dental caries in children, revealing novel taxa and co-occurrences with host molecules.</title>
        <authorList>
            <person name="Baker J.L."/>
            <person name="Morton J.T."/>
            <person name="Dinis M."/>
            <person name="Alvarez R."/>
            <person name="Tran N.C."/>
            <person name="Knight R."/>
            <person name="Edlund A."/>
        </authorList>
    </citation>
    <scope>NUCLEOTIDE SEQUENCE</scope>
    <source>
        <strain evidence="1">JCVI_44_bin.5</strain>
    </source>
</reference>
<sequence>MIISLLQKTNASVISLQLFIFIGHFKEGYILKLVKGSAKYGQETEAKQVQHRTTTKKTK</sequence>
<evidence type="ECO:0000313" key="1">
    <source>
        <dbReference type="EMBL" id="MBF1384210.1"/>
    </source>
</evidence>
<gene>
    <name evidence="1" type="ORF">HXN26_05060</name>
</gene>
<dbReference type="EMBL" id="JABZSJ010000020">
    <property type="protein sequence ID" value="MBF1384210.1"/>
    <property type="molecule type" value="Genomic_DNA"/>
</dbReference>
<name>A0A930HLV6_9BACT</name>
<dbReference type="AlphaFoldDB" id="A0A930HLV6"/>
<organism evidence="1 2">
    <name type="scientific">Prevotella aurantiaca</name>
    <dbReference type="NCBI Taxonomy" id="596085"/>
    <lineage>
        <taxon>Bacteria</taxon>
        <taxon>Pseudomonadati</taxon>
        <taxon>Bacteroidota</taxon>
        <taxon>Bacteroidia</taxon>
        <taxon>Bacteroidales</taxon>
        <taxon>Prevotellaceae</taxon>
        <taxon>Prevotella</taxon>
    </lineage>
</organism>
<protein>
    <submittedName>
        <fullName evidence="1">Uncharacterized protein</fullName>
    </submittedName>
</protein>
<accession>A0A930HLV6</accession>
<evidence type="ECO:0000313" key="2">
    <source>
        <dbReference type="Proteomes" id="UP000771736"/>
    </source>
</evidence>
<comment type="caution">
    <text evidence="1">The sequence shown here is derived from an EMBL/GenBank/DDBJ whole genome shotgun (WGS) entry which is preliminary data.</text>
</comment>